<dbReference type="NCBIfam" id="TIGR02282">
    <property type="entry name" value="MltB"/>
    <property type="match status" value="1"/>
</dbReference>
<dbReference type="PANTHER" id="PTHR30163">
    <property type="entry name" value="MEMBRANE-BOUND LYTIC MUREIN TRANSGLYCOSYLASE B"/>
    <property type="match status" value="1"/>
</dbReference>
<evidence type="ECO:0000259" key="3">
    <source>
        <dbReference type="Pfam" id="PF13406"/>
    </source>
</evidence>
<keyword evidence="2" id="KW-0732">Signal</keyword>
<dbReference type="Pfam" id="PF13406">
    <property type="entry name" value="SLT_2"/>
    <property type="match status" value="1"/>
</dbReference>
<organism evidence="4 5">
    <name type="scientific">Alginatibacterium sediminis</name>
    <dbReference type="NCBI Taxonomy" id="2164068"/>
    <lineage>
        <taxon>Bacteria</taxon>
        <taxon>Pseudomonadati</taxon>
        <taxon>Pseudomonadota</taxon>
        <taxon>Gammaproteobacteria</taxon>
        <taxon>Alteromonadales</taxon>
        <taxon>Alteromonadaceae</taxon>
        <taxon>Alginatibacterium</taxon>
    </lineage>
</organism>
<protein>
    <submittedName>
        <fullName evidence="4">Lytic murein transglycosylase B</fullName>
    </submittedName>
</protein>
<keyword evidence="5" id="KW-1185">Reference proteome</keyword>
<dbReference type="InterPro" id="IPR031304">
    <property type="entry name" value="SLT_2"/>
</dbReference>
<dbReference type="GO" id="GO:0008933">
    <property type="term" value="F:peptidoglycan lytic transglycosylase activity"/>
    <property type="evidence" value="ECO:0007669"/>
    <property type="project" value="TreeGrafter"/>
</dbReference>
<dbReference type="Gene3D" id="1.10.530.10">
    <property type="match status" value="1"/>
</dbReference>
<feature type="active site" evidence="1">
    <location>
        <position position="132"/>
    </location>
</feature>
<feature type="chain" id="PRO_5019533128" evidence="2">
    <location>
        <begin position="34"/>
        <end position="339"/>
    </location>
</feature>
<reference evidence="4 5" key="1">
    <citation type="submission" date="2018-09" db="EMBL/GenBank/DDBJ databases">
        <authorList>
            <person name="Wang Z."/>
        </authorList>
    </citation>
    <scope>NUCLEOTIDE SEQUENCE [LARGE SCALE GENOMIC DNA]</scope>
    <source>
        <strain evidence="4 5">ALS 81</strain>
    </source>
</reference>
<dbReference type="OrthoDB" id="9772911at2"/>
<dbReference type="Gene3D" id="1.10.8.350">
    <property type="entry name" value="Bacterial muramidase"/>
    <property type="match status" value="1"/>
</dbReference>
<evidence type="ECO:0000313" key="5">
    <source>
        <dbReference type="Proteomes" id="UP000286482"/>
    </source>
</evidence>
<gene>
    <name evidence="4" type="primary">mltB</name>
    <name evidence="4" type="ORF">DBZ36_20025</name>
</gene>
<evidence type="ECO:0000313" key="4">
    <source>
        <dbReference type="EMBL" id="RKF12761.1"/>
    </source>
</evidence>
<dbReference type="InterPro" id="IPR043426">
    <property type="entry name" value="MltB-like"/>
</dbReference>
<evidence type="ECO:0000256" key="1">
    <source>
        <dbReference type="PIRSR" id="PIRSR611757-1"/>
    </source>
</evidence>
<dbReference type="FunFam" id="1.10.8.350:FF:000001">
    <property type="entry name" value="Lytic murein transglycosylase B"/>
    <property type="match status" value="1"/>
</dbReference>
<sequence length="339" mass="38299">MLNNSILRILGERMRQLVLALSLALGFSQSALAAPMDDATRTRIAELAEQLSIDQSKLEAAIGQAKKSPTVLKAITKPWEAKPWYEYRPIFLTQKRIDKGVEFWKKNQDTLIRAEQEFQVPAHVIVSIIGVETYYGGNKGSLSVLNSLYSLGFHYPKRAEFFSKEFAYYVKLAAEQGWDLKSVKGSYAGAMGYGQFIPSSYIHYGVDFDGDNKVDILNNEVDAIGSVANYFSEHHWSFGEPVIHPIEIGELDPALFEQKGLSFDHTWAQLNAQGLKSSDAIPQQAKVRFVSLKESDTKTSYWVARENFYVITRYNRSVLYAMAVHQLSEEIKRAYQASN</sequence>
<feature type="domain" description="Transglycosylase SLT" evidence="3">
    <location>
        <begin position="43"/>
        <end position="329"/>
    </location>
</feature>
<comment type="caution">
    <text evidence="4">The sequence shown here is derived from an EMBL/GenBank/DDBJ whole genome shotgun (WGS) entry which is preliminary data.</text>
</comment>
<dbReference type="EMBL" id="RAQO01000013">
    <property type="protein sequence ID" value="RKF12761.1"/>
    <property type="molecule type" value="Genomic_DNA"/>
</dbReference>
<dbReference type="Proteomes" id="UP000286482">
    <property type="component" value="Unassembled WGS sequence"/>
</dbReference>
<dbReference type="SUPFAM" id="SSF53955">
    <property type="entry name" value="Lysozyme-like"/>
    <property type="match status" value="1"/>
</dbReference>
<proteinExistence type="predicted"/>
<feature type="signal peptide" evidence="2">
    <location>
        <begin position="1"/>
        <end position="33"/>
    </location>
</feature>
<accession>A0A420E5U9</accession>
<dbReference type="AlphaFoldDB" id="A0A420E5U9"/>
<dbReference type="GO" id="GO:0009253">
    <property type="term" value="P:peptidoglycan catabolic process"/>
    <property type="evidence" value="ECO:0007669"/>
    <property type="project" value="TreeGrafter"/>
</dbReference>
<dbReference type="InterPro" id="IPR023346">
    <property type="entry name" value="Lysozyme-like_dom_sf"/>
</dbReference>
<dbReference type="CDD" id="cd13399">
    <property type="entry name" value="Slt35-like"/>
    <property type="match status" value="1"/>
</dbReference>
<dbReference type="InterPro" id="IPR011757">
    <property type="entry name" value="Lytic_transglycosylase_MltB"/>
</dbReference>
<dbReference type="PANTHER" id="PTHR30163:SF9">
    <property type="entry name" value="MEMBRANE-BOUND LYTIC MUREIN TRANSGLYCOSYLASE B"/>
    <property type="match status" value="1"/>
</dbReference>
<evidence type="ECO:0000256" key="2">
    <source>
        <dbReference type="SAM" id="SignalP"/>
    </source>
</evidence>
<name>A0A420E5U9_9ALTE</name>